<dbReference type="PROSITE" id="PS50158">
    <property type="entry name" value="ZF_CCHC"/>
    <property type="match status" value="1"/>
</dbReference>
<dbReference type="Proteomes" id="UP001369086">
    <property type="component" value="Unassembled WGS sequence"/>
</dbReference>
<feature type="domain" description="CCHC-type" evidence="3">
    <location>
        <begin position="290"/>
        <end position="306"/>
    </location>
</feature>
<feature type="region of interest" description="Disordered" evidence="2">
    <location>
        <begin position="1"/>
        <end position="22"/>
    </location>
</feature>
<evidence type="ECO:0000313" key="5">
    <source>
        <dbReference type="EMBL" id="KAK6468999.1"/>
    </source>
</evidence>
<dbReference type="EMBL" id="JAHFZB010000041">
    <property type="protein sequence ID" value="KAK6468999.1"/>
    <property type="molecule type" value="Genomic_DNA"/>
</dbReference>
<keyword evidence="1" id="KW-0863">Zinc-finger</keyword>
<keyword evidence="1" id="KW-0479">Metal-binding</keyword>
<sequence>MFPLVSYPNPQPRPEQGEEGHNDWSSIVEVQRDWSIEELNEVAKDLPDHRKNSKQFVTDVDQMVKMYKPSAAEIAQVLRRKLRLDWQTVSGDFKTDLTYSPDGPFAGQLKDLMTRITEKWPVLADWTFIHNCKQGSEESWDDYYARLLKCYRDHSGLDPGTDTANEMLKNVIMNGIRTELKQAVIQSCIGWQTGSLDELMRHIVHHSRDQDEQKVKKKEDKEKKQIKLQTVQLQYYQNQTPGGDRGGGRRGLGRGRGGEWSSREDWRLAQGQTPDRGRGHMDRPFLFKGRCDRCGRYGHKKGDCPDEGWDPKWNSGKDSGSQNEGQNMWSVGPK</sequence>
<reference evidence="4 6" key="1">
    <citation type="submission" date="2021-05" db="EMBL/GenBank/DDBJ databases">
        <authorList>
            <person name="Zahm M."/>
            <person name="Klopp C."/>
            <person name="Cabau C."/>
            <person name="Kuhl H."/>
            <person name="Suciu R."/>
            <person name="Ciorpac M."/>
            <person name="Holostenco D."/>
            <person name="Gessner J."/>
            <person name="Wuertz S."/>
            <person name="Hohne C."/>
            <person name="Stock M."/>
            <person name="Gislard M."/>
            <person name="Lluch J."/>
            <person name="Milhes M."/>
            <person name="Lampietro C."/>
            <person name="Lopez Roques C."/>
            <person name="Donnadieu C."/>
            <person name="Du K."/>
            <person name="Schartl M."/>
            <person name="Guiguen Y."/>
        </authorList>
    </citation>
    <scope>NUCLEOTIDE SEQUENCE [LARGE SCALE GENOMIC DNA]</scope>
    <source>
        <strain evidence="4">Hh-F2</strain>
        <tissue evidence="4">Blood</tissue>
    </source>
</reference>
<keyword evidence="1" id="KW-0862">Zinc</keyword>
<keyword evidence="6" id="KW-1185">Reference proteome</keyword>
<proteinExistence type="predicted"/>
<feature type="region of interest" description="Disordered" evidence="2">
    <location>
        <begin position="236"/>
        <end position="334"/>
    </location>
</feature>
<evidence type="ECO:0000259" key="3">
    <source>
        <dbReference type="PROSITE" id="PS50158"/>
    </source>
</evidence>
<evidence type="ECO:0000313" key="4">
    <source>
        <dbReference type="EMBL" id="KAK6468766.1"/>
    </source>
</evidence>
<protein>
    <recommendedName>
        <fullName evidence="3">CCHC-type domain-containing protein</fullName>
    </recommendedName>
</protein>
<comment type="caution">
    <text evidence="4">The sequence shown here is derived from an EMBL/GenBank/DDBJ whole genome shotgun (WGS) entry which is preliminary data.</text>
</comment>
<organism evidence="4 6">
    <name type="scientific">Huso huso</name>
    <name type="common">Beluga</name>
    <name type="synonym">Acipenser huso</name>
    <dbReference type="NCBI Taxonomy" id="61971"/>
    <lineage>
        <taxon>Eukaryota</taxon>
        <taxon>Metazoa</taxon>
        <taxon>Chordata</taxon>
        <taxon>Craniata</taxon>
        <taxon>Vertebrata</taxon>
        <taxon>Euteleostomi</taxon>
        <taxon>Actinopterygii</taxon>
        <taxon>Chondrostei</taxon>
        <taxon>Acipenseriformes</taxon>
        <taxon>Acipenseridae</taxon>
        <taxon>Huso</taxon>
    </lineage>
</organism>
<dbReference type="EMBL" id="JAHFZB010000042">
    <property type="protein sequence ID" value="KAK6468766.1"/>
    <property type="molecule type" value="Genomic_DNA"/>
</dbReference>
<dbReference type="PANTHER" id="PTHR33166">
    <property type="entry name" value="GAG_P30 DOMAIN-CONTAINING PROTEIN"/>
    <property type="match status" value="1"/>
</dbReference>
<dbReference type="InterPro" id="IPR001878">
    <property type="entry name" value="Znf_CCHC"/>
</dbReference>
<name>A0ABR0Y8G8_HUSHU</name>
<evidence type="ECO:0000313" key="6">
    <source>
        <dbReference type="Proteomes" id="UP001369086"/>
    </source>
</evidence>
<feature type="compositionally biased region" description="Polar residues" evidence="2">
    <location>
        <begin position="316"/>
        <end position="334"/>
    </location>
</feature>
<feature type="compositionally biased region" description="Basic and acidic residues" evidence="2">
    <location>
        <begin position="275"/>
        <end position="304"/>
    </location>
</feature>
<gene>
    <name evidence="5" type="ORF">HHUSO_G32897</name>
    <name evidence="4" type="ORF">HHUSO_G33100</name>
</gene>
<evidence type="ECO:0000256" key="2">
    <source>
        <dbReference type="SAM" id="MobiDB-lite"/>
    </source>
</evidence>
<dbReference type="InterPro" id="IPR050462">
    <property type="entry name" value="Retroviral_Gag-Pol_poly"/>
</dbReference>
<feature type="region of interest" description="Disordered" evidence="2">
    <location>
        <begin position="205"/>
        <end position="224"/>
    </location>
</feature>
<evidence type="ECO:0000256" key="1">
    <source>
        <dbReference type="PROSITE-ProRule" id="PRU00047"/>
    </source>
</evidence>
<accession>A0ABR0Y8G8</accession>